<name>A0A502F7L0_9FLAO</name>
<comment type="caution">
    <text evidence="3">The sequence shown here is derived from an EMBL/GenBank/DDBJ whole genome shotgun (WGS) entry which is preliminary data.</text>
</comment>
<dbReference type="AlphaFoldDB" id="A0A502F7L0"/>
<dbReference type="Gene3D" id="3.40.50.850">
    <property type="entry name" value="Isochorismatase-like"/>
    <property type="match status" value="1"/>
</dbReference>
<dbReference type="SUPFAM" id="SSF52499">
    <property type="entry name" value="Isochorismatase-like hydrolases"/>
    <property type="match status" value="1"/>
</dbReference>
<keyword evidence="1 3" id="KW-0378">Hydrolase</keyword>
<proteinExistence type="predicted"/>
<dbReference type="PANTHER" id="PTHR43540:SF1">
    <property type="entry name" value="ISOCHORISMATASE HYDROLASE"/>
    <property type="match status" value="1"/>
</dbReference>
<dbReference type="InterPro" id="IPR000868">
    <property type="entry name" value="Isochorismatase-like_dom"/>
</dbReference>
<dbReference type="EMBL" id="RCZH01000001">
    <property type="protein sequence ID" value="TPG45342.1"/>
    <property type="molecule type" value="Genomic_DNA"/>
</dbReference>
<reference evidence="3 4" key="1">
    <citation type="journal article" date="2019" name="Environ. Microbiol.">
        <title>Species interactions and distinct microbial communities in high Arctic permafrost affected cryosols are associated with the CH4 and CO2 gas fluxes.</title>
        <authorList>
            <person name="Altshuler I."/>
            <person name="Hamel J."/>
            <person name="Turney S."/>
            <person name="Magnuson E."/>
            <person name="Levesque R."/>
            <person name="Greer C."/>
            <person name="Whyte L.G."/>
        </authorList>
    </citation>
    <scope>NUCLEOTIDE SEQUENCE [LARGE SCALE GENOMIC DNA]</scope>
    <source>
        <strain evidence="3 4">42</strain>
    </source>
</reference>
<organism evidence="3 4">
    <name type="scientific">Flavobacterium pectinovorum</name>
    <dbReference type="NCBI Taxonomy" id="29533"/>
    <lineage>
        <taxon>Bacteria</taxon>
        <taxon>Pseudomonadati</taxon>
        <taxon>Bacteroidota</taxon>
        <taxon>Flavobacteriia</taxon>
        <taxon>Flavobacteriales</taxon>
        <taxon>Flavobacteriaceae</taxon>
        <taxon>Flavobacterium</taxon>
    </lineage>
</organism>
<dbReference type="Proteomes" id="UP000319700">
    <property type="component" value="Unassembled WGS sequence"/>
</dbReference>
<accession>A0A502F7L0</accession>
<dbReference type="STRING" id="29533.SAMN05444387_4265"/>
<evidence type="ECO:0000313" key="4">
    <source>
        <dbReference type="Proteomes" id="UP000319700"/>
    </source>
</evidence>
<dbReference type="PANTHER" id="PTHR43540">
    <property type="entry name" value="PEROXYUREIDOACRYLATE/UREIDOACRYLATE AMIDOHYDROLASE-RELATED"/>
    <property type="match status" value="1"/>
</dbReference>
<protein>
    <submittedName>
        <fullName evidence="3">Cysteine hydrolase</fullName>
    </submittedName>
</protein>
<gene>
    <name evidence="3" type="ORF">EAH81_01710</name>
</gene>
<feature type="domain" description="Isochorismatase-like" evidence="2">
    <location>
        <begin position="4"/>
        <end position="176"/>
    </location>
</feature>
<evidence type="ECO:0000313" key="3">
    <source>
        <dbReference type="EMBL" id="TPG45342.1"/>
    </source>
</evidence>
<dbReference type="RefSeq" id="WP_140503056.1">
    <property type="nucleotide sequence ID" value="NZ_RCZH01000001.1"/>
</dbReference>
<dbReference type="InterPro" id="IPR050272">
    <property type="entry name" value="Isochorismatase-like_hydrls"/>
</dbReference>
<dbReference type="GO" id="GO:0016787">
    <property type="term" value="F:hydrolase activity"/>
    <property type="evidence" value="ECO:0007669"/>
    <property type="project" value="UniProtKB-KW"/>
</dbReference>
<dbReference type="OrthoDB" id="9791276at2"/>
<keyword evidence="4" id="KW-1185">Reference proteome</keyword>
<dbReference type="CDD" id="cd01014">
    <property type="entry name" value="nicotinamidase_related"/>
    <property type="match status" value="1"/>
</dbReference>
<dbReference type="Pfam" id="PF00857">
    <property type="entry name" value="Isochorismatase"/>
    <property type="match status" value="1"/>
</dbReference>
<evidence type="ECO:0000256" key="1">
    <source>
        <dbReference type="ARBA" id="ARBA00022801"/>
    </source>
</evidence>
<evidence type="ECO:0000259" key="2">
    <source>
        <dbReference type="Pfam" id="PF00857"/>
    </source>
</evidence>
<sequence>MNKALLLIDIQREYFENGSLELVNPIAASENAKKLLEHFRKENETIIHVQHISGEGSPIFIPGTKGVEIHENVKPLGEEKVITKQFPNSFRGTDLLEYLHSKQITHLVIAGMMTHMCIDAGTRAAVDFGFECTVIGDACATLNLHIKDQDVKAEDVHNAFLAALEFFYAKIITTEEYLLS</sequence>
<dbReference type="InterPro" id="IPR036380">
    <property type="entry name" value="Isochorismatase-like_sf"/>
</dbReference>